<reference evidence="2" key="1">
    <citation type="journal article" date="2014" name="Int. J. Syst. Evol. Microbiol.">
        <title>Complete genome sequence of Corynebacterium casei LMG S-19264T (=DSM 44701T), isolated from a smear-ripened cheese.</title>
        <authorList>
            <consortium name="US DOE Joint Genome Institute (JGI-PGF)"/>
            <person name="Walter F."/>
            <person name="Albersmeier A."/>
            <person name="Kalinowski J."/>
            <person name="Ruckert C."/>
        </authorList>
    </citation>
    <scope>NUCLEOTIDE SEQUENCE</scope>
    <source>
        <strain evidence="2">CGMCC 1.15519</strain>
    </source>
</reference>
<evidence type="ECO:0000256" key="1">
    <source>
        <dbReference type="SAM" id="Phobius"/>
    </source>
</evidence>
<keyword evidence="1" id="KW-0812">Transmembrane</keyword>
<name>A0A917E720_9SPHN</name>
<feature type="transmembrane region" description="Helical" evidence="1">
    <location>
        <begin position="20"/>
        <end position="42"/>
    </location>
</feature>
<organism evidence="2 3">
    <name type="scientific">Sandarakinorhabdus glacialis</name>
    <dbReference type="NCBI Taxonomy" id="1614636"/>
    <lineage>
        <taxon>Bacteria</taxon>
        <taxon>Pseudomonadati</taxon>
        <taxon>Pseudomonadota</taxon>
        <taxon>Alphaproteobacteria</taxon>
        <taxon>Sphingomonadales</taxon>
        <taxon>Sphingosinicellaceae</taxon>
        <taxon>Sandarakinorhabdus</taxon>
    </lineage>
</organism>
<keyword evidence="1" id="KW-1133">Transmembrane helix</keyword>
<comment type="caution">
    <text evidence="2">The sequence shown here is derived from an EMBL/GenBank/DDBJ whole genome shotgun (WGS) entry which is preliminary data.</text>
</comment>
<gene>
    <name evidence="2" type="ORF">GCM10011529_16840</name>
</gene>
<dbReference type="InterPro" id="IPR007047">
    <property type="entry name" value="Flp_Fap"/>
</dbReference>
<dbReference type="EMBL" id="BMJM01000005">
    <property type="protein sequence ID" value="GGE11095.1"/>
    <property type="molecule type" value="Genomic_DNA"/>
</dbReference>
<reference evidence="2" key="2">
    <citation type="submission" date="2020-09" db="EMBL/GenBank/DDBJ databases">
        <authorList>
            <person name="Sun Q."/>
            <person name="Zhou Y."/>
        </authorList>
    </citation>
    <scope>NUCLEOTIDE SEQUENCE</scope>
    <source>
        <strain evidence="2">CGMCC 1.15519</strain>
    </source>
</reference>
<proteinExistence type="predicted"/>
<accession>A0A917E720</accession>
<evidence type="ECO:0000313" key="2">
    <source>
        <dbReference type="EMBL" id="GGE11095.1"/>
    </source>
</evidence>
<evidence type="ECO:0008006" key="4">
    <source>
        <dbReference type="Google" id="ProtNLM"/>
    </source>
</evidence>
<sequence length="57" mass="5556">MINAIRNLKTSKSGASAAEYALIIALVGLAIVVGAGALGTAINTNFNDAAGVVGTNP</sequence>
<protein>
    <recommendedName>
        <fullName evidence="4">Flp family type IVb pilin</fullName>
    </recommendedName>
</protein>
<dbReference type="RefSeq" id="WP_188762504.1">
    <property type="nucleotide sequence ID" value="NZ_BMJM01000005.1"/>
</dbReference>
<dbReference type="Pfam" id="PF04964">
    <property type="entry name" value="Flp_Fap"/>
    <property type="match status" value="1"/>
</dbReference>
<evidence type="ECO:0000313" key="3">
    <source>
        <dbReference type="Proteomes" id="UP000635071"/>
    </source>
</evidence>
<keyword evidence="3" id="KW-1185">Reference proteome</keyword>
<dbReference type="AlphaFoldDB" id="A0A917E720"/>
<dbReference type="Proteomes" id="UP000635071">
    <property type="component" value="Unassembled WGS sequence"/>
</dbReference>
<keyword evidence="1" id="KW-0472">Membrane</keyword>